<organism evidence="1 2">
    <name type="scientific">Halorubrum tailed virus 10</name>
    <dbReference type="NCBI Taxonomy" id="2877991"/>
    <lineage>
        <taxon>Viruses</taxon>
        <taxon>Duplodnaviria</taxon>
        <taxon>Heunggongvirae</taxon>
        <taxon>Uroviricota</taxon>
        <taxon>Caudoviricetes</taxon>
        <taxon>Thumleimavirales</taxon>
        <taxon>Hafunaviridae</taxon>
        <taxon>Haloferacalesvirus</taxon>
        <taxon>Haloferacalesvirus eilatense</taxon>
        <taxon>Haloferacalesvirus HRTV10</taxon>
    </lineage>
</organism>
<accession>A0AAE8XST0</accession>
<proteinExistence type="predicted"/>
<name>A0AAE8XST0_9CAUD</name>
<dbReference type="EMBL" id="MZ334496">
    <property type="protein sequence ID" value="UBF19602.1"/>
    <property type="molecule type" value="Genomic_DNA"/>
</dbReference>
<keyword evidence="2" id="KW-1185">Reference proteome</keyword>
<sequence length="169" mass="18803">MFPKEAVTTLITKLNGRIPPPVHTAGIQEERPIPAVLIDGVDLQNLNLHNSNYAGSQFDSTTGQEVAEINRYYYTLRFDLVVRDDSETGAYDILTHLQSALAELSARPWETFHPDVNEIRLLSSGSVNYTFNEPAETEIHQAFELVSFFETTDSSGDVIESVVDAIDIS</sequence>
<evidence type="ECO:0000313" key="1">
    <source>
        <dbReference type="EMBL" id="UBF19602.1"/>
    </source>
</evidence>
<protein>
    <submittedName>
        <fullName evidence="1">SPP1 gp17-like tail completion protein</fullName>
    </submittedName>
</protein>
<dbReference type="Proteomes" id="UP000827922">
    <property type="component" value="Segment"/>
</dbReference>
<reference evidence="1 2" key="1">
    <citation type="submission" date="2021-05" db="EMBL/GenBank/DDBJ databases">
        <title>Diversity, taxonomy and evolution of archaeal viruses of the class Caudoviricetes.</title>
        <authorList>
            <person name="Liu Y."/>
            <person name="Demina T.A."/>
            <person name="Roux S."/>
            <person name="Aiewsakun P."/>
            <person name="Kazlauskas D."/>
            <person name="Simmonds P."/>
            <person name="Prangishvili D."/>
            <person name="Oksanen H.M."/>
            <person name="Krupovic M."/>
        </authorList>
    </citation>
    <scope>NUCLEOTIDE SEQUENCE [LARGE SCALE GENOMIC DNA]</scope>
    <source>
        <strain evidence="1">HRTV-10/43</strain>
    </source>
</reference>
<evidence type="ECO:0000313" key="2">
    <source>
        <dbReference type="Proteomes" id="UP000827922"/>
    </source>
</evidence>
<gene>
    <name evidence="1" type="ORF">HRTV-10_gp18</name>
</gene>